<gene>
    <name evidence="1" type="ORF">A3F61_02405</name>
</gene>
<organism evidence="1 2">
    <name type="scientific">Candidatus Blackburnbacteria bacterium RIFCSPHIGHO2_12_FULL_41_13b</name>
    <dbReference type="NCBI Taxonomy" id="1797517"/>
    <lineage>
        <taxon>Bacteria</taxon>
        <taxon>Candidatus Blackburniibacteriota</taxon>
    </lineage>
</organism>
<protein>
    <recommendedName>
        <fullName evidence="3">DNA-binding protein</fullName>
    </recommendedName>
</protein>
<comment type="caution">
    <text evidence="1">The sequence shown here is derived from an EMBL/GenBank/DDBJ whole genome shotgun (WGS) entry which is preliminary data.</text>
</comment>
<accession>A0A1G1VAI9</accession>
<sequence length="199" mass="22470">MRFKNIAVFGFSDAKPEDKLYQEVTTVAALVAKEGYVIVNGGGPGVMRASTEGAKASGGKTVGITFNPTDMTFFEGRDKENKVDELIECTDYVTRTLRLLEYGDCYIIFNGGTGTLSELGMSWALARLYHGHSKPFILYGGFWYPIMEEITRLMKIRKEELELYRIAVEPSDVVKFIHEFEEALVDNQHKHPNKAPFRI</sequence>
<evidence type="ECO:0000313" key="2">
    <source>
        <dbReference type="Proteomes" id="UP000178272"/>
    </source>
</evidence>
<dbReference type="Proteomes" id="UP000178272">
    <property type="component" value="Unassembled WGS sequence"/>
</dbReference>
<dbReference type="EMBL" id="MHCA01000016">
    <property type="protein sequence ID" value="OGY12409.1"/>
    <property type="molecule type" value="Genomic_DNA"/>
</dbReference>
<proteinExistence type="predicted"/>
<dbReference type="Pfam" id="PF18306">
    <property type="entry name" value="LDcluster4"/>
    <property type="match status" value="1"/>
</dbReference>
<dbReference type="InterPro" id="IPR052341">
    <property type="entry name" value="LOG_family_nucleotidases"/>
</dbReference>
<dbReference type="STRING" id="1797517.A3F61_02405"/>
<dbReference type="SUPFAM" id="SSF102405">
    <property type="entry name" value="MCP/YpsA-like"/>
    <property type="match status" value="1"/>
</dbReference>
<dbReference type="PANTHER" id="PTHR43393:SF3">
    <property type="entry name" value="LYSINE DECARBOXYLASE-LIKE PROTEIN"/>
    <property type="match status" value="1"/>
</dbReference>
<name>A0A1G1VAI9_9BACT</name>
<dbReference type="GO" id="GO:0005829">
    <property type="term" value="C:cytosol"/>
    <property type="evidence" value="ECO:0007669"/>
    <property type="project" value="TreeGrafter"/>
</dbReference>
<evidence type="ECO:0000313" key="1">
    <source>
        <dbReference type="EMBL" id="OGY12409.1"/>
    </source>
</evidence>
<reference evidence="1 2" key="1">
    <citation type="journal article" date="2016" name="Nat. Commun.">
        <title>Thousands of microbial genomes shed light on interconnected biogeochemical processes in an aquifer system.</title>
        <authorList>
            <person name="Anantharaman K."/>
            <person name="Brown C.T."/>
            <person name="Hug L.A."/>
            <person name="Sharon I."/>
            <person name="Castelle C.J."/>
            <person name="Probst A.J."/>
            <person name="Thomas B.C."/>
            <person name="Singh A."/>
            <person name="Wilkins M.J."/>
            <person name="Karaoz U."/>
            <person name="Brodie E.L."/>
            <person name="Williams K.H."/>
            <person name="Hubbard S.S."/>
            <person name="Banfield J.F."/>
        </authorList>
    </citation>
    <scope>NUCLEOTIDE SEQUENCE [LARGE SCALE GENOMIC DNA]</scope>
</reference>
<dbReference type="AlphaFoldDB" id="A0A1G1VAI9"/>
<dbReference type="Gene3D" id="3.40.50.450">
    <property type="match status" value="1"/>
</dbReference>
<dbReference type="PANTHER" id="PTHR43393">
    <property type="entry name" value="CYTOKININ RIBOSIDE 5'-MONOPHOSPHATE PHOSPHORIBOHYDROLASE"/>
    <property type="match status" value="1"/>
</dbReference>
<dbReference type="InterPro" id="IPR041164">
    <property type="entry name" value="LDcluster4"/>
</dbReference>
<evidence type="ECO:0008006" key="3">
    <source>
        <dbReference type="Google" id="ProtNLM"/>
    </source>
</evidence>